<evidence type="ECO:0008006" key="3">
    <source>
        <dbReference type="Google" id="ProtNLM"/>
    </source>
</evidence>
<dbReference type="Proteomes" id="UP000321504">
    <property type="component" value="Unassembled WGS sequence"/>
</dbReference>
<dbReference type="PROSITE" id="PS51257">
    <property type="entry name" value="PROKAR_LIPOPROTEIN"/>
    <property type="match status" value="1"/>
</dbReference>
<protein>
    <recommendedName>
        <fullName evidence="3">Lipoprotein</fullName>
    </recommendedName>
</protein>
<dbReference type="EMBL" id="VRMQ01000002">
    <property type="protein sequence ID" value="TXN15984.1"/>
    <property type="molecule type" value="Genomic_DNA"/>
</dbReference>
<evidence type="ECO:0000313" key="1">
    <source>
        <dbReference type="EMBL" id="TXN15984.1"/>
    </source>
</evidence>
<reference evidence="1 2" key="1">
    <citation type="submission" date="2019-08" db="EMBL/GenBank/DDBJ databases">
        <title>Emerging of two pre-pandemic pathogenic O4:KUT lineages of Vibrio parahaemolyticus in coastal eastern China.</title>
        <authorList>
            <person name="Yu H."/>
        </authorList>
    </citation>
    <scope>NUCLEOTIDE SEQUENCE [LARGE SCALE GENOMIC DNA]</scope>
    <source>
        <strain evidence="1 2">HZ17-383</strain>
    </source>
</reference>
<dbReference type="RefSeq" id="WP_147724336.1">
    <property type="nucleotide sequence ID" value="NZ_VRMQ01000002.1"/>
</dbReference>
<gene>
    <name evidence="1" type="ORF">FVP01_08400</name>
</gene>
<evidence type="ECO:0000313" key="2">
    <source>
        <dbReference type="Proteomes" id="UP000321504"/>
    </source>
</evidence>
<dbReference type="AlphaFoldDB" id="A0AA46QW21"/>
<comment type="caution">
    <text evidence="1">The sequence shown here is derived from an EMBL/GenBank/DDBJ whole genome shotgun (WGS) entry which is preliminary data.</text>
</comment>
<accession>A0AA46QW21</accession>
<organism evidence="1 2">
    <name type="scientific">Vibrio parahaemolyticus</name>
    <dbReference type="NCBI Taxonomy" id="670"/>
    <lineage>
        <taxon>Bacteria</taxon>
        <taxon>Pseudomonadati</taxon>
        <taxon>Pseudomonadota</taxon>
        <taxon>Gammaproteobacteria</taxon>
        <taxon>Vibrionales</taxon>
        <taxon>Vibrionaceae</taxon>
        <taxon>Vibrio</taxon>
    </lineage>
</organism>
<sequence>MKKVFTILAVSTLAACANINTLENLRNDEPKSERYESGVPIVKMKMLKAILINAIAQKARPSK</sequence>
<proteinExistence type="predicted"/>
<name>A0AA46QW21_VIBPH</name>